<evidence type="ECO:0000256" key="6">
    <source>
        <dbReference type="RuleBase" id="RU364048"/>
    </source>
</evidence>
<keyword evidence="2 5" id="KW-0479">Metal-binding</keyword>
<feature type="binding site" evidence="5">
    <location>
        <position position="290"/>
    </location>
    <ligand>
        <name>Fe cation</name>
        <dbReference type="ChEBI" id="CHEBI:24875"/>
        <note>catalytic</note>
    </ligand>
</feature>
<keyword evidence="6 7" id="KW-0223">Dioxygenase</keyword>
<gene>
    <name evidence="7" type="ORF">J2S73_002166</name>
</gene>
<comment type="caution">
    <text evidence="7">The sequence shown here is derived from an EMBL/GenBank/DDBJ whole genome shotgun (WGS) entry which is preliminary data.</text>
</comment>
<dbReference type="GO" id="GO:0016121">
    <property type="term" value="P:carotene catabolic process"/>
    <property type="evidence" value="ECO:0007669"/>
    <property type="project" value="TreeGrafter"/>
</dbReference>
<keyword evidence="8" id="KW-1185">Reference proteome</keyword>
<dbReference type="Pfam" id="PF03055">
    <property type="entry name" value="RPE65"/>
    <property type="match status" value="1"/>
</dbReference>
<keyword evidence="3 6" id="KW-0560">Oxidoreductase</keyword>
<dbReference type="InterPro" id="IPR004294">
    <property type="entry name" value="Carotenoid_Oase"/>
</dbReference>
<evidence type="ECO:0000313" key="8">
    <source>
        <dbReference type="Proteomes" id="UP001229244"/>
    </source>
</evidence>
<protein>
    <recommendedName>
        <fullName evidence="6">Dioxygenase</fullName>
        <ecNumber evidence="6">1.13.11.-</ecNumber>
    </recommendedName>
</protein>
<evidence type="ECO:0000256" key="2">
    <source>
        <dbReference type="ARBA" id="ARBA00022723"/>
    </source>
</evidence>
<comment type="similarity">
    <text evidence="1 6">Belongs to the carotenoid oxygenase family.</text>
</comment>
<dbReference type="Proteomes" id="UP001229244">
    <property type="component" value="Unassembled WGS sequence"/>
</dbReference>
<keyword evidence="4 5" id="KW-0408">Iron</keyword>
<dbReference type="EC" id="1.13.11.-" evidence="6"/>
<evidence type="ECO:0000256" key="1">
    <source>
        <dbReference type="ARBA" id="ARBA00006787"/>
    </source>
</evidence>
<evidence type="ECO:0000256" key="4">
    <source>
        <dbReference type="ARBA" id="ARBA00023004"/>
    </source>
</evidence>
<feature type="binding site" evidence="5">
    <location>
        <position position="228"/>
    </location>
    <ligand>
        <name>Fe cation</name>
        <dbReference type="ChEBI" id="CHEBI:24875"/>
        <note>catalytic</note>
    </ligand>
</feature>
<comment type="cofactor">
    <cofactor evidence="5 6">
        <name>Fe(2+)</name>
        <dbReference type="ChEBI" id="CHEBI:29033"/>
    </cofactor>
    <text evidence="5 6">Binds 1 Fe(2+) ion per subunit.</text>
</comment>
<dbReference type="EMBL" id="JAUSUL010000002">
    <property type="protein sequence ID" value="MDQ0315709.1"/>
    <property type="molecule type" value="Genomic_DNA"/>
</dbReference>
<feature type="binding site" evidence="5">
    <location>
        <position position="465"/>
    </location>
    <ligand>
        <name>Fe cation</name>
        <dbReference type="ChEBI" id="CHEBI:24875"/>
        <note>catalytic</note>
    </ligand>
</feature>
<proteinExistence type="inferred from homology"/>
<organism evidence="7 8">
    <name type="scientific">Amorphus orientalis</name>
    <dbReference type="NCBI Taxonomy" id="649198"/>
    <lineage>
        <taxon>Bacteria</taxon>
        <taxon>Pseudomonadati</taxon>
        <taxon>Pseudomonadota</taxon>
        <taxon>Alphaproteobacteria</taxon>
        <taxon>Hyphomicrobiales</taxon>
        <taxon>Amorphaceae</taxon>
        <taxon>Amorphus</taxon>
    </lineage>
</organism>
<dbReference type="RefSeq" id="WP_306885531.1">
    <property type="nucleotide sequence ID" value="NZ_JAUSUL010000002.1"/>
</dbReference>
<reference evidence="7" key="1">
    <citation type="submission" date="2023-07" db="EMBL/GenBank/DDBJ databases">
        <title>Genomic Encyclopedia of Type Strains, Phase IV (KMG-IV): sequencing the most valuable type-strain genomes for metagenomic binning, comparative biology and taxonomic classification.</title>
        <authorList>
            <person name="Goeker M."/>
        </authorList>
    </citation>
    <scope>NUCLEOTIDE SEQUENCE</scope>
    <source>
        <strain evidence="7">DSM 21202</strain>
    </source>
</reference>
<evidence type="ECO:0000313" key="7">
    <source>
        <dbReference type="EMBL" id="MDQ0315709.1"/>
    </source>
</evidence>
<evidence type="ECO:0000256" key="5">
    <source>
        <dbReference type="PIRSR" id="PIRSR604294-1"/>
    </source>
</evidence>
<accession>A0AAE3VP56</accession>
<feature type="binding site" evidence="5">
    <location>
        <position position="180"/>
    </location>
    <ligand>
        <name>Fe cation</name>
        <dbReference type="ChEBI" id="CHEBI:24875"/>
        <note>catalytic</note>
    </ligand>
</feature>
<dbReference type="GO" id="GO:0046872">
    <property type="term" value="F:metal ion binding"/>
    <property type="evidence" value="ECO:0007669"/>
    <property type="project" value="UniProtKB-KW"/>
</dbReference>
<dbReference type="AlphaFoldDB" id="A0AAE3VP56"/>
<name>A0AAE3VP56_9HYPH</name>
<dbReference type="PANTHER" id="PTHR10543">
    <property type="entry name" value="BETA-CAROTENE DIOXYGENASE"/>
    <property type="match status" value="1"/>
</dbReference>
<dbReference type="PANTHER" id="PTHR10543:SF89">
    <property type="entry name" value="CAROTENOID 9,10(9',10')-CLEAVAGE DIOXYGENASE 1"/>
    <property type="match status" value="1"/>
</dbReference>
<sequence>MTDAPRPEDPSWHSDDPHLSGVFTPVAREVDVADLTVVAGRIPEDLSGAYMRNGPNPLFQPLSYTYPLDGDGMIHAVYFDNGRARYRNRFVETRELTVERRAGHAVWGGLMAPRPIDPALLEPGAAASPFKNGAFISVLAHGGHLLALGEAEAAYEMTMELETVGEWTAGTESPLPIGAHNRHHPTTGDLFAIAYDPGSPDVQVRRIDPSGRLADNFAVRLPASSMIHDFVLTEKHVVLLVGPAIFDFEAAQRGGPILAWRPELGTTIAVMELDGSAPTMLEAEPFFVYHFANGFERGGSIVIDYVRHPEFSLGPDGDDGAPHLHRLVLDPATHRVRDIPLADFSTEFPRVNDRLEARATRFVYVPRLTGSLTRGPHPSATFNTIVKVDTESGTALAHDLGEKVAGEPVFIPKPGASAEDDGYLAVFATDPTAMTSDLVLLDATDPSREPVAVIRMPQRVPQGLHGTWIGR</sequence>
<evidence type="ECO:0000256" key="3">
    <source>
        <dbReference type="ARBA" id="ARBA00023002"/>
    </source>
</evidence>
<dbReference type="GO" id="GO:0010436">
    <property type="term" value="F:carotenoid dioxygenase activity"/>
    <property type="evidence" value="ECO:0007669"/>
    <property type="project" value="TreeGrafter"/>
</dbReference>